<organism evidence="3 4">
    <name type="scientific">Herbaspirillum frisingense</name>
    <dbReference type="NCBI Taxonomy" id="92645"/>
    <lineage>
        <taxon>Bacteria</taxon>
        <taxon>Pseudomonadati</taxon>
        <taxon>Pseudomonadota</taxon>
        <taxon>Betaproteobacteria</taxon>
        <taxon>Burkholderiales</taxon>
        <taxon>Oxalobacteraceae</taxon>
        <taxon>Herbaspirillum</taxon>
    </lineage>
</organism>
<comment type="caution">
    <text evidence="3">The sequence shown here is derived from an EMBL/GenBank/DDBJ whole genome shotgun (WGS) entry which is preliminary data.</text>
</comment>
<dbReference type="AlphaFoldDB" id="A0A7V8JS42"/>
<dbReference type="InterPro" id="IPR018541">
    <property type="entry name" value="Ftsk_gamma"/>
</dbReference>
<dbReference type="Gene3D" id="1.10.10.10">
    <property type="entry name" value="Winged helix-like DNA-binding domain superfamily/Winged helix DNA-binding domain"/>
    <property type="match status" value="1"/>
</dbReference>
<evidence type="ECO:0000259" key="2">
    <source>
        <dbReference type="SMART" id="SM00843"/>
    </source>
</evidence>
<evidence type="ECO:0000313" key="3">
    <source>
        <dbReference type="EMBL" id="KAF1035363.1"/>
    </source>
</evidence>
<dbReference type="PANTHER" id="PTHR22683">
    <property type="entry name" value="SPORULATION PROTEIN RELATED"/>
    <property type="match status" value="1"/>
</dbReference>
<protein>
    <submittedName>
        <fullName evidence="3">DNA translocase FtsK</fullName>
    </submittedName>
</protein>
<dbReference type="InterPro" id="IPR050206">
    <property type="entry name" value="FtsK/SpoIIIE/SftA"/>
</dbReference>
<comment type="subcellular location">
    <subcellularLocation>
        <location evidence="1">Cell membrane</location>
    </subcellularLocation>
</comment>
<dbReference type="SMART" id="SM00843">
    <property type="entry name" value="Ftsk_gamma"/>
    <property type="match status" value="1"/>
</dbReference>
<dbReference type="EMBL" id="WNDX01000221">
    <property type="protein sequence ID" value="KAF1035363.1"/>
    <property type="molecule type" value="Genomic_DNA"/>
</dbReference>
<dbReference type="Proteomes" id="UP000462435">
    <property type="component" value="Unassembled WGS sequence"/>
</dbReference>
<reference evidence="4" key="1">
    <citation type="journal article" date="2020" name="MBio">
        <title>Horizontal gene transfer to a defensive symbiont with a reduced genome amongst a multipartite beetle microbiome.</title>
        <authorList>
            <person name="Waterworth S.C."/>
            <person name="Florez L.V."/>
            <person name="Rees E.R."/>
            <person name="Hertweck C."/>
            <person name="Kaltenpoth M."/>
            <person name="Kwan J.C."/>
        </authorList>
    </citation>
    <scope>NUCLEOTIDE SEQUENCE [LARGE SCALE GENOMIC DNA]</scope>
</reference>
<gene>
    <name evidence="3" type="primary">ftsK_3</name>
    <name evidence="3" type="ORF">GAK35_04201</name>
</gene>
<evidence type="ECO:0000313" key="4">
    <source>
        <dbReference type="Proteomes" id="UP000462435"/>
    </source>
</evidence>
<feature type="domain" description="FtsK gamma" evidence="2">
    <location>
        <begin position="50"/>
        <end position="115"/>
    </location>
</feature>
<dbReference type="Pfam" id="PF09397">
    <property type="entry name" value="FtsK_gamma"/>
    <property type="match status" value="1"/>
</dbReference>
<name>A0A7V8JS42_9BURK</name>
<sequence>MTQKFRFSGKAEILHLNARKEGPDDDKQLAVDGATATLHNANGDLLATFGEGADPLYENAKQVVVSHRRASILLVQRELRIGYNRAARLIEQMEADGVVSAMDGSGSRDVLVAAAEAA</sequence>
<dbReference type="PANTHER" id="PTHR22683:SF41">
    <property type="entry name" value="DNA TRANSLOCASE FTSK"/>
    <property type="match status" value="1"/>
</dbReference>
<proteinExistence type="predicted"/>
<accession>A0A7V8JS42</accession>
<dbReference type="InterPro" id="IPR036388">
    <property type="entry name" value="WH-like_DNA-bd_sf"/>
</dbReference>
<dbReference type="SUPFAM" id="SSF46785">
    <property type="entry name" value="Winged helix' DNA-binding domain"/>
    <property type="match status" value="1"/>
</dbReference>
<dbReference type="InterPro" id="IPR036390">
    <property type="entry name" value="WH_DNA-bd_sf"/>
</dbReference>
<evidence type="ECO:0000256" key="1">
    <source>
        <dbReference type="ARBA" id="ARBA00004236"/>
    </source>
</evidence>